<dbReference type="EMBL" id="AP022314">
    <property type="protein sequence ID" value="BBU23253.1"/>
    <property type="molecule type" value="Genomic_DNA"/>
</dbReference>
<sequence>MTKSAALLATLTIALVACTTSVSGHAVLPPGGPAPSSSPAPAGPPKAKPPPIFARDLLLHDGDSSPFGPAAMTDVGDTYFTSVRPPECSAALLFKGSPLRPPHSTDYADSAYSFGGSAMYSESVDVYDKALDVHAVVWDGYGAVSRCTAEAVGIAPAGAFAGMRLSYYGVPADGVLVWTMTRPDWTCDYGLAVVPRAALLLTLCDHESRFRMADWASTRREQILGRAA</sequence>
<protein>
    <submittedName>
        <fullName evidence="2">Lipoprotein LprH</fullName>
    </submittedName>
</protein>
<dbReference type="RefSeq" id="WP_003919938.1">
    <property type="nucleotide sequence ID" value="NZ_AP022314.1"/>
</dbReference>
<feature type="chain" id="PRO_5041940584" evidence="1">
    <location>
        <begin position="27"/>
        <end position="228"/>
    </location>
</feature>
<accession>A0AAD1H1Z8</accession>
<evidence type="ECO:0000313" key="3">
    <source>
        <dbReference type="Proteomes" id="UP000464624"/>
    </source>
</evidence>
<evidence type="ECO:0000313" key="2">
    <source>
        <dbReference type="EMBL" id="BBU23253.1"/>
    </source>
</evidence>
<reference evidence="2 3" key="1">
    <citation type="submission" date="2019-12" db="EMBL/GenBank/DDBJ databases">
        <title>Complete genome sequence of Mycolicibacterium xenopi str. JCM15661T.</title>
        <authorList>
            <person name="Yoshida M."/>
            <person name="Fukano H."/>
            <person name="Asakura T."/>
            <person name="Hoshino Y."/>
        </authorList>
    </citation>
    <scope>NUCLEOTIDE SEQUENCE [LARGE SCALE GENOMIC DNA]</scope>
    <source>
        <strain evidence="2 3">JCM 15661T</strain>
    </source>
</reference>
<evidence type="ECO:0000256" key="1">
    <source>
        <dbReference type="SAM" id="SignalP"/>
    </source>
</evidence>
<keyword evidence="1" id="KW-0732">Signal</keyword>
<feature type="signal peptide" evidence="1">
    <location>
        <begin position="1"/>
        <end position="26"/>
    </location>
</feature>
<dbReference type="KEGG" id="mxe:MYXE_30430"/>
<proteinExistence type="predicted"/>
<name>A0AAD1H1Z8_MYCXE</name>
<dbReference type="Proteomes" id="UP000464624">
    <property type="component" value="Chromosome"/>
</dbReference>
<gene>
    <name evidence="2" type="primary">lprH</name>
    <name evidence="2" type="ORF">MYXE_30430</name>
</gene>
<organism evidence="2 3">
    <name type="scientific">Mycobacterium xenopi</name>
    <dbReference type="NCBI Taxonomy" id="1789"/>
    <lineage>
        <taxon>Bacteria</taxon>
        <taxon>Bacillati</taxon>
        <taxon>Actinomycetota</taxon>
        <taxon>Actinomycetes</taxon>
        <taxon>Mycobacteriales</taxon>
        <taxon>Mycobacteriaceae</taxon>
        <taxon>Mycobacterium</taxon>
    </lineage>
</organism>
<dbReference type="AlphaFoldDB" id="A0AAD1H1Z8"/>
<dbReference type="PROSITE" id="PS51257">
    <property type="entry name" value="PROKAR_LIPOPROTEIN"/>
    <property type="match status" value="1"/>
</dbReference>
<keyword evidence="2" id="KW-0449">Lipoprotein</keyword>